<organism evidence="2">
    <name type="scientific">viral metagenome</name>
    <dbReference type="NCBI Taxonomy" id="1070528"/>
    <lineage>
        <taxon>unclassified sequences</taxon>
        <taxon>metagenomes</taxon>
        <taxon>organismal metagenomes</taxon>
    </lineage>
</organism>
<proteinExistence type="predicted"/>
<evidence type="ECO:0000256" key="1">
    <source>
        <dbReference type="SAM" id="Phobius"/>
    </source>
</evidence>
<feature type="transmembrane region" description="Helical" evidence="1">
    <location>
        <begin position="6"/>
        <end position="24"/>
    </location>
</feature>
<keyword evidence="1" id="KW-0812">Transmembrane</keyword>
<feature type="transmembrane region" description="Helical" evidence="1">
    <location>
        <begin position="36"/>
        <end position="54"/>
    </location>
</feature>
<keyword evidence="1" id="KW-1133">Transmembrane helix</keyword>
<accession>A0A6C0DF33</accession>
<dbReference type="EMBL" id="MN739580">
    <property type="protein sequence ID" value="QHT14185.1"/>
    <property type="molecule type" value="Genomic_DNA"/>
</dbReference>
<keyword evidence="1" id="KW-0472">Membrane</keyword>
<name>A0A6C0DF33_9ZZZZ</name>
<reference evidence="2" key="1">
    <citation type="journal article" date="2020" name="Nature">
        <title>Giant virus diversity and host interactions through global metagenomics.</title>
        <authorList>
            <person name="Schulz F."/>
            <person name="Roux S."/>
            <person name="Paez-Espino D."/>
            <person name="Jungbluth S."/>
            <person name="Walsh D.A."/>
            <person name="Denef V.J."/>
            <person name="McMahon K.D."/>
            <person name="Konstantinidis K.T."/>
            <person name="Eloe-Fadrosh E.A."/>
            <person name="Kyrpides N.C."/>
            <person name="Woyke T."/>
        </authorList>
    </citation>
    <scope>NUCLEOTIDE SEQUENCE</scope>
    <source>
        <strain evidence="2">GVMAG-M-3300023174-137</strain>
    </source>
</reference>
<dbReference type="AlphaFoldDB" id="A0A6C0DF33"/>
<protein>
    <submittedName>
        <fullName evidence="2">Uncharacterized protein</fullName>
    </submittedName>
</protein>
<sequence>MTILTILAIIGFFFLFWVHINTLWTPGGRYRGFPNPVAVISLIQTIILGVYFMYSQGYKL</sequence>
<evidence type="ECO:0000313" key="2">
    <source>
        <dbReference type="EMBL" id="QHT14185.1"/>
    </source>
</evidence>